<dbReference type="AlphaFoldDB" id="A0A017S8Z7"/>
<name>A0A017S8Z7_ASPRC</name>
<dbReference type="GeneID" id="63692928"/>
<dbReference type="Proteomes" id="UP000019804">
    <property type="component" value="Unassembled WGS sequence"/>
</dbReference>
<proteinExistence type="predicted"/>
<sequence>MQFILSLVKSISNFQLETDDIRMLKLVHRISSTKIHSILILQFLSARMICGWRMHQFIQFIRKSHDLPYLGSPLKLLSH</sequence>
<protein>
    <submittedName>
        <fullName evidence="1">Uncharacterized protein</fullName>
    </submittedName>
</protein>
<dbReference type="HOGENOM" id="CLU_2605626_0_0_1"/>
<reference evidence="2" key="1">
    <citation type="journal article" date="2014" name="Nat. Commun.">
        <title>Genomic adaptations of the halophilic Dead Sea filamentous fungus Eurotium rubrum.</title>
        <authorList>
            <person name="Kis-Papo T."/>
            <person name="Weig A.R."/>
            <person name="Riley R."/>
            <person name="Persoh D."/>
            <person name="Salamov A."/>
            <person name="Sun H."/>
            <person name="Lipzen A."/>
            <person name="Wasser S.P."/>
            <person name="Rambold G."/>
            <person name="Grigoriev I.V."/>
            <person name="Nevo E."/>
        </authorList>
    </citation>
    <scope>NUCLEOTIDE SEQUENCE [LARGE SCALE GENOMIC DNA]</scope>
    <source>
        <strain evidence="2">CBS 135680</strain>
    </source>
</reference>
<dbReference type="RefSeq" id="XP_040636984.1">
    <property type="nucleotide sequence ID" value="XM_040777804.1"/>
</dbReference>
<gene>
    <name evidence="1" type="ORF">EURHEDRAFT_160822</name>
</gene>
<keyword evidence="2" id="KW-1185">Reference proteome</keyword>
<dbReference type="EMBL" id="KK088432">
    <property type="protein sequence ID" value="EYE93296.1"/>
    <property type="molecule type" value="Genomic_DNA"/>
</dbReference>
<evidence type="ECO:0000313" key="1">
    <source>
        <dbReference type="EMBL" id="EYE93296.1"/>
    </source>
</evidence>
<evidence type="ECO:0000313" key="2">
    <source>
        <dbReference type="Proteomes" id="UP000019804"/>
    </source>
</evidence>
<accession>A0A017S8Z7</accession>
<organism evidence="1 2">
    <name type="scientific">Aspergillus ruber (strain CBS 135680)</name>
    <dbReference type="NCBI Taxonomy" id="1388766"/>
    <lineage>
        <taxon>Eukaryota</taxon>
        <taxon>Fungi</taxon>
        <taxon>Dikarya</taxon>
        <taxon>Ascomycota</taxon>
        <taxon>Pezizomycotina</taxon>
        <taxon>Eurotiomycetes</taxon>
        <taxon>Eurotiomycetidae</taxon>
        <taxon>Eurotiales</taxon>
        <taxon>Aspergillaceae</taxon>
        <taxon>Aspergillus</taxon>
        <taxon>Aspergillus subgen. Aspergillus</taxon>
    </lineage>
</organism>